<dbReference type="PANTHER" id="PTHR19957:SF380">
    <property type="entry name" value="SYNTAXIN FAMILY PROTEIN"/>
    <property type="match status" value="1"/>
</dbReference>
<feature type="compositionally biased region" description="Low complexity" evidence="2">
    <location>
        <begin position="1"/>
        <end position="12"/>
    </location>
</feature>
<dbReference type="InterPro" id="IPR045242">
    <property type="entry name" value="Syntaxin"/>
</dbReference>
<keyword evidence="3" id="KW-0472">Membrane</keyword>
<reference evidence="5" key="1">
    <citation type="journal article" date="2023" name="Mol. Phylogenet. Evol.">
        <title>Genome-scale phylogeny and comparative genomics of the fungal order Sordariales.</title>
        <authorList>
            <person name="Hensen N."/>
            <person name="Bonometti L."/>
            <person name="Westerberg I."/>
            <person name="Brannstrom I.O."/>
            <person name="Guillou S."/>
            <person name="Cros-Aarteil S."/>
            <person name="Calhoun S."/>
            <person name="Haridas S."/>
            <person name="Kuo A."/>
            <person name="Mondo S."/>
            <person name="Pangilinan J."/>
            <person name="Riley R."/>
            <person name="LaButti K."/>
            <person name="Andreopoulos B."/>
            <person name="Lipzen A."/>
            <person name="Chen C."/>
            <person name="Yan M."/>
            <person name="Daum C."/>
            <person name="Ng V."/>
            <person name="Clum A."/>
            <person name="Steindorff A."/>
            <person name="Ohm R.A."/>
            <person name="Martin F."/>
            <person name="Silar P."/>
            <person name="Natvig D.O."/>
            <person name="Lalanne C."/>
            <person name="Gautier V."/>
            <person name="Ament-Velasquez S.L."/>
            <person name="Kruys A."/>
            <person name="Hutchinson M.I."/>
            <person name="Powell A.J."/>
            <person name="Barry K."/>
            <person name="Miller A.N."/>
            <person name="Grigoriev I.V."/>
            <person name="Debuchy R."/>
            <person name="Gladieux P."/>
            <person name="Hiltunen Thoren M."/>
            <person name="Johannesson H."/>
        </authorList>
    </citation>
    <scope>NUCLEOTIDE SEQUENCE</scope>
    <source>
        <strain evidence="5">CBS 538.74</strain>
    </source>
</reference>
<dbReference type="Pfam" id="PF00804">
    <property type="entry name" value="Syntaxin"/>
    <property type="match status" value="1"/>
</dbReference>
<dbReference type="PROSITE" id="PS50192">
    <property type="entry name" value="T_SNARE"/>
    <property type="match status" value="1"/>
</dbReference>
<keyword evidence="3" id="KW-1133">Transmembrane helix</keyword>
<dbReference type="Gene3D" id="1.20.58.70">
    <property type="match status" value="1"/>
</dbReference>
<dbReference type="GO" id="GO:0006887">
    <property type="term" value="P:exocytosis"/>
    <property type="evidence" value="ECO:0007669"/>
    <property type="project" value="TreeGrafter"/>
</dbReference>
<gene>
    <name evidence="5" type="ORF">C8A00DRAFT_33921</name>
</gene>
<keyword evidence="3" id="KW-0812">Transmembrane</keyword>
<feature type="compositionally biased region" description="Low complexity" evidence="2">
    <location>
        <begin position="328"/>
        <end position="369"/>
    </location>
</feature>
<dbReference type="SUPFAM" id="SSF47661">
    <property type="entry name" value="t-snare proteins"/>
    <property type="match status" value="1"/>
</dbReference>
<evidence type="ECO:0000256" key="1">
    <source>
        <dbReference type="ARBA" id="ARBA00009063"/>
    </source>
</evidence>
<keyword evidence="6" id="KW-1185">Reference proteome</keyword>
<comment type="similarity">
    <text evidence="1">Belongs to the syntaxin family.</text>
</comment>
<organism evidence="5 6">
    <name type="scientific">Chaetomidium leptoderma</name>
    <dbReference type="NCBI Taxonomy" id="669021"/>
    <lineage>
        <taxon>Eukaryota</taxon>
        <taxon>Fungi</taxon>
        <taxon>Dikarya</taxon>
        <taxon>Ascomycota</taxon>
        <taxon>Pezizomycotina</taxon>
        <taxon>Sordariomycetes</taxon>
        <taxon>Sordariomycetidae</taxon>
        <taxon>Sordariales</taxon>
        <taxon>Chaetomiaceae</taxon>
        <taxon>Chaetomidium</taxon>
    </lineage>
</organism>
<dbReference type="GO" id="GO:0005484">
    <property type="term" value="F:SNAP receptor activity"/>
    <property type="evidence" value="ECO:0007669"/>
    <property type="project" value="TreeGrafter"/>
</dbReference>
<comment type="caution">
    <text evidence="5">The sequence shown here is derived from an EMBL/GenBank/DDBJ whole genome shotgun (WGS) entry which is preliminary data.</text>
</comment>
<dbReference type="InterPro" id="IPR000727">
    <property type="entry name" value="T_SNARE_dom"/>
</dbReference>
<evidence type="ECO:0000259" key="4">
    <source>
        <dbReference type="PROSITE" id="PS50192"/>
    </source>
</evidence>
<dbReference type="Proteomes" id="UP001302745">
    <property type="component" value="Unassembled WGS sequence"/>
</dbReference>
<feature type="region of interest" description="Disordered" evidence="2">
    <location>
        <begin position="1"/>
        <end position="56"/>
    </location>
</feature>
<feature type="region of interest" description="Disordered" evidence="2">
    <location>
        <begin position="403"/>
        <end position="425"/>
    </location>
</feature>
<dbReference type="InterPro" id="IPR010989">
    <property type="entry name" value="SNARE"/>
</dbReference>
<protein>
    <submittedName>
        <fullName evidence="5">t-SNARE</fullName>
    </submittedName>
</protein>
<dbReference type="GO" id="GO:0012505">
    <property type="term" value="C:endomembrane system"/>
    <property type="evidence" value="ECO:0007669"/>
    <property type="project" value="TreeGrafter"/>
</dbReference>
<reference evidence="5" key="2">
    <citation type="submission" date="2023-05" db="EMBL/GenBank/DDBJ databases">
        <authorList>
            <consortium name="Lawrence Berkeley National Laboratory"/>
            <person name="Steindorff A."/>
            <person name="Hensen N."/>
            <person name="Bonometti L."/>
            <person name="Westerberg I."/>
            <person name="Brannstrom I.O."/>
            <person name="Guillou S."/>
            <person name="Cros-Aarteil S."/>
            <person name="Calhoun S."/>
            <person name="Haridas S."/>
            <person name="Kuo A."/>
            <person name="Mondo S."/>
            <person name="Pangilinan J."/>
            <person name="Riley R."/>
            <person name="Labutti K."/>
            <person name="Andreopoulos B."/>
            <person name="Lipzen A."/>
            <person name="Chen C."/>
            <person name="Yanf M."/>
            <person name="Daum C."/>
            <person name="Ng V."/>
            <person name="Clum A."/>
            <person name="Ohm R."/>
            <person name="Martin F."/>
            <person name="Silar P."/>
            <person name="Natvig D."/>
            <person name="Lalanne C."/>
            <person name="Gautier V."/>
            <person name="Ament-Velasquez S.L."/>
            <person name="Kruys A."/>
            <person name="Hutchinson M.I."/>
            <person name="Powell A.J."/>
            <person name="Barry K."/>
            <person name="Miller A.N."/>
            <person name="Grigoriev I.V."/>
            <person name="Debuchy R."/>
            <person name="Gladieux P."/>
            <person name="Thoren M.H."/>
            <person name="Johannesson H."/>
        </authorList>
    </citation>
    <scope>NUCLEOTIDE SEQUENCE</scope>
    <source>
        <strain evidence="5">CBS 538.74</strain>
    </source>
</reference>
<dbReference type="GO" id="GO:0000149">
    <property type="term" value="F:SNARE binding"/>
    <property type="evidence" value="ECO:0007669"/>
    <property type="project" value="TreeGrafter"/>
</dbReference>
<dbReference type="InterPro" id="IPR006011">
    <property type="entry name" value="Syntaxin_N"/>
</dbReference>
<dbReference type="GO" id="GO:0005886">
    <property type="term" value="C:plasma membrane"/>
    <property type="evidence" value="ECO:0007669"/>
    <property type="project" value="TreeGrafter"/>
</dbReference>
<evidence type="ECO:0000313" key="5">
    <source>
        <dbReference type="EMBL" id="KAK4153368.1"/>
    </source>
</evidence>
<dbReference type="CDD" id="cd15849">
    <property type="entry name" value="SNARE_Sso1"/>
    <property type="match status" value="1"/>
</dbReference>
<dbReference type="GO" id="GO:0031201">
    <property type="term" value="C:SNARE complex"/>
    <property type="evidence" value="ECO:0007669"/>
    <property type="project" value="TreeGrafter"/>
</dbReference>
<dbReference type="EMBL" id="MU856943">
    <property type="protein sequence ID" value="KAK4153368.1"/>
    <property type="molecule type" value="Genomic_DNA"/>
</dbReference>
<name>A0AAN6ZWY5_9PEZI</name>
<dbReference type="GO" id="GO:0048278">
    <property type="term" value="P:vesicle docking"/>
    <property type="evidence" value="ECO:0007669"/>
    <property type="project" value="TreeGrafter"/>
</dbReference>
<proteinExistence type="inferred from homology"/>
<dbReference type="Pfam" id="PF05739">
    <property type="entry name" value="SNARE"/>
    <property type="match status" value="1"/>
</dbReference>
<dbReference type="GO" id="GO:0006906">
    <property type="term" value="P:vesicle fusion"/>
    <property type="evidence" value="ECO:0007669"/>
    <property type="project" value="TreeGrafter"/>
</dbReference>
<feature type="domain" description="T-SNARE coiled-coil homology" evidence="4">
    <location>
        <begin position="217"/>
        <end position="279"/>
    </location>
</feature>
<evidence type="ECO:0000256" key="3">
    <source>
        <dbReference type="SAM" id="Phobius"/>
    </source>
</evidence>
<evidence type="ECO:0000256" key="2">
    <source>
        <dbReference type="SAM" id="MobiDB-lite"/>
    </source>
</evidence>
<evidence type="ECO:0000313" key="6">
    <source>
        <dbReference type="Proteomes" id="UP001302745"/>
    </source>
</evidence>
<feature type="transmembrane region" description="Helical" evidence="3">
    <location>
        <begin position="291"/>
        <end position="314"/>
    </location>
</feature>
<dbReference type="AlphaFoldDB" id="A0AAN6ZWY5"/>
<dbReference type="GO" id="GO:0006886">
    <property type="term" value="P:intracellular protein transport"/>
    <property type="evidence" value="ECO:0007669"/>
    <property type="project" value="TreeGrafter"/>
</dbReference>
<feature type="compositionally biased region" description="Polar residues" evidence="2">
    <location>
        <begin position="37"/>
        <end position="56"/>
    </location>
</feature>
<feature type="region of interest" description="Disordered" evidence="2">
    <location>
        <begin position="320"/>
        <end position="375"/>
    </location>
</feature>
<sequence length="448" mass="49223">MSYGGYNPYNDNDGGRGYGSDPFDDRNALQYGAGTHEMSSFNSGNSPQVAQQGYGSPRAQNQISILDECTDIQNGVQDVENKLAVLGGLQKRALDEADMSDGSRKKDELDKLTQAIMDQYRSLTDRLREVKQRPESRHPRNVAQVNKTDRDLRRAIQRFQELESGSRKQMRAQVERQARIVHPDATEAEIADIVNSDTQIFQQAVMRGGTQQANAVLGAVKQRHQQMLEVEQTLLELLDLINDVQVLLAKQEEVVMAIDTNAEQAAGDMVKANEQLEVAVVTARKTRKKKWICLGICVTIVVIIVVAVVAYIMVNRAATGGGGGGGDNNNNNNNADANNNNNNNNNNANNNNANNANTNDNDNNGNGNANSGGQKRSLFQQNVMDDLQMNTARAVEISADVARSSRLSRRRSNRARGFGVPPDHEVESLTKKRFVVDWQGAEPTGSDD</sequence>
<dbReference type="PANTHER" id="PTHR19957">
    <property type="entry name" value="SYNTAXIN"/>
    <property type="match status" value="1"/>
</dbReference>
<accession>A0AAN6ZWY5</accession>